<name>A0A371RLC2_9PROT</name>
<feature type="domain" description="ChsH2 rubredoxin-like zinc ribbon" evidence="2">
    <location>
        <begin position="61"/>
        <end position="86"/>
    </location>
</feature>
<dbReference type="AlphaFoldDB" id="A0A371RLC2"/>
<dbReference type="EMBL" id="QUQO01000001">
    <property type="protein sequence ID" value="RFB06255.1"/>
    <property type="molecule type" value="Genomic_DNA"/>
</dbReference>
<proteinExistence type="predicted"/>
<protein>
    <recommendedName>
        <fullName evidence="2">ChsH2 rubredoxin-like zinc ribbon domain-containing protein</fullName>
    </recommendedName>
</protein>
<dbReference type="Proteomes" id="UP000264589">
    <property type="component" value="Unassembled WGS sequence"/>
</dbReference>
<evidence type="ECO:0000313" key="4">
    <source>
        <dbReference type="Proteomes" id="UP000264589"/>
    </source>
</evidence>
<reference evidence="3 4" key="1">
    <citation type="submission" date="2018-08" db="EMBL/GenBank/DDBJ databases">
        <title>Parvularcula sp. SM1705, isolated from surface water of the South Sea China.</title>
        <authorList>
            <person name="Sun L."/>
        </authorList>
    </citation>
    <scope>NUCLEOTIDE SEQUENCE [LARGE SCALE GENOMIC DNA]</scope>
    <source>
        <strain evidence="3 4">SM1705</strain>
    </source>
</reference>
<comment type="caution">
    <text evidence="3">The sequence shown here is derived from an EMBL/GenBank/DDBJ whole genome shotgun (WGS) entry which is preliminary data.</text>
</comment>
<evidence type="ECO:0000259" key="2">
    <source>
        <dbReference type="Pfam" id="PF12172"/>
    </source>
</evidence>
<sequence>MAGGRSANWSPSFGERRGRGRSRAPNVPCGPASAGTRLFWRRISMTDTLSPLINDLNRPYWEAARQGELCLPHCVDTGRAFWPPSPASPYPNGRQVEWRPITPRGTVSGACTYRRVYLAEIEEHVPYGIVLVEVEPAVRLQAFVPQGGEIAAGEAVQLSFEPVFGEEFPVLTAKREAV</sequence>
<dbReference type="InParanoid" id="A0A371RLC2"/>
<organism evidence="3 4">
    <name type="scientific">Parvularcula marina</name>
    <dbReference type="NCBI Taxonomy" id="2292771"/>
    <lineage>
        <taxon>Bacteria</taxon>
        <taxon>Pseudomonadati</taxon>
        <taxon>Pseudomonadota</taxon>
        <taxon>Alphaproteobacteria</taxon>
        <taxon>Parvularculales</taxon>
        <taxon>Parvularculaceae</taxon>
        <taxon>Parvularcula</taxon>
    </lineage>
</organism>
<dbReference type="SUPFAM" id="SSF50249">
    <property type="entry name" value="Nucleic acid-binding proteins"/>
    <property type="match status" value="1"/>
</dbReference>
<gene>
    <name evidence="3" type="ORF">DX908_13855</name>
</gene>
<dbReference type="InterPro" id="IPR012340">
    <property type="entry name" value="NA-bd_OB-fold"/>
</dbReference>
<feature type="region of interest" description="Disordered" evidence="1">
    <location>
        <begin position="1"/>
        <end position="30"/>
    </location>
</feature>
<dbReference type="InterPro" id="IPR052513">
    <property type="entry name" value="Thioester_dehydratase-like"/>
</dbReference>
<evidence type="ECO:0000256" key="1">
    <source>
        <dbReference type="SAM" id="MobiDB-lite"/>
    </source>
</evidence>
<evidence type="ECO:0000313" key="3">
    <source>
        <dbReference type="EMBL" id="RFB06255.1"/>
    </source>
</evidence>
<accession>A0A371RLC2</accession>
<dbReference type="PANTHER" id="PTHR34075:SF5">
    <property type="entry name" value="BLR3430 PROTEIN"/>
    <property type="match status" value="1"/>
</dbReference>
<dbReference type="PANTHER" id="PTHR34075">
    <property type="entry name" value="BLR3430 PROTEIN"/>
    <property type="match status" value="1"/>
</dbReference>
<dbReference type="Pfam" id="PF12172">
    <property type="entry name" value="zf-ChsH2"/>
    <property type="match status" value="1"/>
</dbReference>
<keyword evidence="4" id="KW-1185">Reference proteome</keyword>
<dbReference type="InterPro" id="IPR022002">
    <property type="entry name" value="ChsH2_Znr"/>
</dbReference>